<organism evidence="5 6">
    <name type="scientific">Cucumis melo</name>
    <name type="common">Muskmelon</name>
    <dbReference type="NCBI Taxonomy" id="3656"/>
    <lineage>
        <taxon>Eukaryota</taxon>
        <taxon>Viridiplantae</taxon>
        <taxon>Streptophyta</taxon>
        <taxon>Embryophyta</taxon>
        <taxon>Tracheophyta</taxon>
        <taxon>Spermatophyta</taxon>
        <taxon>Magnoliopsida</taxon>
        <taxon>eudicotyledons</taxon>
        <taxon>Gunneridae</taxon>
        <taxon>Pentapetalae</taxon>
        <taxon>rosids</taxon>
        <taxon>fabids</taxon>
        <taxon>Cucurbitales</taxon>
        <taxon>Cucurbitaceae</taxon>
        <taxon>Benincaseae</taxon>
        <taxon>Cucumis</taxon>
    </lineage>
</organism>
<dbReference type="PROSITE" id="PS50294">
    <property type="entry name" value="WD_REPEATS_REGION"/>
    <property type="match status" value="1"/>
</dbReference>
<dbReference type="PANTHER" id="PTHR44566">
    <property type="entry name" value="TRANSDUCIN/WD40 REPEAT-LIKE SUPERFAMILY PROTEIN"/>
    <property type="match status" value="1"/>
</dbReference>
<evidence type="ECO:0000313" key="6">
    <source>
        <dbReference type="RefSeq" id="XP_050941745.1"/>
    </source>
</evidence>
<evidence type="ECO:0000313" key="5">
    <source>
        <dbReference type="Proteomes" id="UP001652600"/>
    </source>
</evidence>
<evidence type="ECO:0000256" key="3">
    <source>
        <dbReference type="PROSITE-ProRule" id="PRU00221"/>
    </source>
</evidence>
<keyword evidence="5" id="KW-1185">Reference proteome</keyword>
<dbReference type="SUPFAM" id="SSF50978">
    <property type="entry name" value="WD40 repeat-like"/>
    <property type="match status" value="1"/>
</dbReference>
<feature type="region of interest" description="Disordered" evidence="4">
    <location>
        <begin position="78"/>
        <end position="105"/>
    </location>
</feature>
<gene>
    <name evidence="6" type="primary">LOC103493399</name>
</gene>
<keyword evidence="2" id="KW-0677">Repeat</keyword>
<dbReference type="SMART" id="SM00320">
    <property type="entry name" value="WD40"/>
    <property type="match status" value="6"/>
</dbReference>
<dbReference type="Gene3D" id="2.130.10.10">
    <property type="entry name" value="YVTN repeat-like/Quinoprotein amine dehydrogenase"/>
    <property type="match status" value="1"/>
</dbReference>
<dbReference type="RefSeq" id="XP_050941745.1">
    <property type="nucleotide sequence ID" value="XM_051085788.1"/>
</dbReference>
<dbReference type="InterPro" id="IPR001680">
    <property type="entry name" value="WD40_rpt"/>
</dbReference>
<evidence type="ECO:0000256" key="4">
    <source>
        <dbReference type="SAM" id="MobiDB-lite"/>
    </source>
</evidence>
<dbReference type="PANTHER" id="PTHR44566:SF1">
    <property type="entry name" value="WD REPEAT-CONTAINING PROTEIN 25"/>
    <property type="match status" value="1"/>
</dbReference>
<proteinExistence type="predicted"/>
<accession>A0ABM3KVE1</accession>
<dbReference type="InterPro" id="IPR053053">
    <property type="entry name" value="WD_repeat_protein"/>
</dbReference>
<dbReference type="InterPro" id="IPR015943">
    <property type="entry name" value="WD40/YVTN_repeat-like_dom_sf"/>
</dbReference>
<feature type="repeat" description="WD" evidence="3">
    <location>
        <begin position="137"/>
        <end position="171"/>
    </location>
</feature>
<dbReference type="InterPro" id="IPR019775">
    <property type="entry name" value="WD40_repeat_CS"/>
</dbReference>
<evidence type="ECO:0000256" key="1">
    <source>
        <dbReference type="ARBA" id="ARBA00022574"/>
    </source>
</evidence>
<feature type="repeat" description="WD" evidence="3">
    <location>
        <begin position="223"/>
        <end position="265"/>
    </location>
</feature>
<dbReference type="PROSITE" id="PS00678">
    <property type="entry name" value="WD_REPEATS_1"/>
    <property type="match status" value="1"/>
</dbReference>
<keyword evidence="1 3" id="KW-0853">WD repeat</keyword>
<feature type="compositionally biased region" description="Low complexity" evidence="4">
    <location>
        <begin position="78"/>
        <end position="89"/>
    </location>
</feature>
<dbReference type="PROSITE" id="PS50082">
    <property type="entry name" value="WD_REPEATS_2"/>
    <property type="match status" value="2"/>
</dbReference>
<dbReference type="Proteomes" id="UP001652600">
    <property type="component" value="Chromosome 6"/>
</dbReference>
<feature type="region of interest" description="Disordered" evidence="4">
    <location>
        <begin position="1"/>
        <end position="63"/>
    </location>
</feature>
<protein>
    <submittedName>
        <fullName evidence="6">Uncharacterized protein LOC103493399</fullName>
    </submittedName>
</protein>
<dbReference type="GeneID" id="103493399"/>
<sequence>MESLFKAYSNSSDDYDEEDEPKPKRLALSSSPSKRPELEPFKFKPNIRPSHCSHSNPQPHERIMVPGRYISKRERALLSSAPASRAPESFPNPSLQSPPVGSLSDSDLPRDILSLLRSRGKDYLQQGLMPKRMSVTLDCHRKAVNSVQWSPSHAHLLASAAMDHTICIWNVWSTGQKLALKSSFHNAAVKDVQWSQQGLSVLSCGYDCASRLIDVEKGTEVGVFKEDQGVAVVKFHPNNPNLFLSGGLKGSLRMWDMRIGKMVNKYNRRLGSILDLEFTPNSNQFISSSDVSTSNSSESSIIVWDVTREVPLSYQVYMEAYTCPSVRCHPFDPAFIAQSNGDYIAIFSLNPPFKLDKYKRYESHGVSGFPIKCNFSLDAKQIISGSSDGSIYFYDYKSSLLIHKLKASEQACIDIAIHPTLPNVIASCSWNGKISVFQ</sequence>
<feature type="compositionally biased region" description="Polar residues" evidence="4">
    <location>
        <begin position="91"/>
        <end position="105"/>
    </location>
</feature>
<name>A0ABM3KVE1_CUCME</name>
<reference evidence="6" key="1">
    <citation type="submission" date="2025-08" db="UniProtKB">
        <authorList>
            <consortium name="RefSeq"/>
        </authorList>
    </citation>
    <scope>IDENTIFICATION</scope>
    <source>
        <tissue evidence="6">Stem</tissue>
    </source>
</reference>
<dbReference type="InterPro" id="IPR036322">
    <property type="entry name" value="WD40_repeat_dom_sf"/>
</dbReference>
<evidence type="ECO:0000256" key="2">
    <source>
        <dbReference type="ARBA" id="ARBA00022737"/>
    </source>
</evidence>
<dbReference type="Pfam" id="PF00400">
    <property type="entry name" value="WD40"/>
    <property type="match status" value="3"/>
</dbReference>